<dbReference type="PRINTS" id="PR00834">
    <property type="entry name" value="PROTEASES2C"/>
</dbReference>
<dbReference type="InterPro" id="IPR011782">
    <property type="entry name" value="Pept_S1C_Do"/>
</dbReference>
<dbReference type="PANTHER" id="PTHR22939">
    <property type="entry name" value="SERINE PROTEASE FAMILY S1C HTRA-RELATED"/>
    <property type="match status" value="1"/>
</dbReference>
<evidence type="ECO:0000256" key="11">
    <source>
        <dbReference type="SAM" id="Phobius"/>
    </source>
</evidence>
<proteinExistence type="inferred from homology"/>
<sequence>MVVDVTPATISKEVFEMRITWKTAVGLLAVLAAGMALFGMTAGNGLPRCDIGSANASAAQIEPAAEQLPDVIERVVPAVVNISSKRVVQSRAGHPYMSDPFFRRFFEDYFRRFDIPTEQVQTNLGSGVIVSREGYILTNNHLVGDADEVLVTLPDKREFDAEIVGTDERTDVAVLKIQADNLPTVPIGNSDILRLGETVIAIGYPFQVGQTVTKGIVSALNRGSLGLTQYENFIQTDAAINPGNSGGALINTKGELIGINTAILSRTGGSQGIGFAIPISMANGVMEKILRDGRVIRGWLGVLPQDIDPQMAELFDAEVKDGVVITEVVEDSPAEKAGLERDDIVIAYDGKPVRDRAAFVNMVAATDPGTKVDIEFIRDGKKKRVTVEIGERETGEVASGRLEREEISPLFTGVSLEVLEDYHRRRFEIPRDVEGLIATEVDQSSKAAEGGLAAGDVIIEINRRKVRSVEDFNDILEKSRKDKVLLLVYRPGRPGGHIYLM</sequence>
<evidence type="ECO:0000256" key="1">
    <source>
        <dbReference type="ARBA" id="ARBA00004418"/>
    </source>
</evidence>
<feature type="active site" description="Charge relay system" evidence="9">
    <location>
        <position position="245"/>
    </location>
</feature>
<keyword evidence="5" id="KW-0677">Repeat</keyword>
<feature type="binding site" evidence="10">
    <location>
        <position position="171"/>
    </location>
    <ligand>
        <name>substrate</name>
    </ligand>
</feature>
<dbReference type="SUPFAM" id="SSF50156">
    <property type="entry name" value="PDZ domain-like"/>
    <property type="match status" value="2"/>
</dbReference>
<dbReference type="FunFam" id="2.40.10.10:FF:000001">
    <property type="entry name" value="Periplasmic serine protease DegS"/>
    <property type="match status" value="1"/>
</dbReference>
<dbReference type="InterPro" id="IPR001940">
    <property type="entry name" value="Peptidase_S1C"/>
</dbReference>
<organism evidence="13">
    <name type="scientific">Eiseniibacteriota bacterium</name>
    <dbReference type="NCBI Taxonomy" id="2212470"/>
    <lineage>
        <taxon>Bacteria</taxon>
        <taxon>Candidatus Eiseniibacteriota</taxon>
    </lineage>
</organism>
<evidence type="ECO:0000256" key="4">
    <source>
        <dbReference type="ARBA" id="ARBA00022729"/>
    </source>
</evidence>
<dbReference type="GO" id="GO:0042597">
    <property type="term" value="C:periplasmic space"/>
    <property type="evidence" value="ECO:0007669"/>
    <property type="project" value="UniProtKB-SubCell"/>
</dbReference>
<evidence type="ECO:0000256" key="6">
    <source>
        <dbReference type="ARBA" id="ARBA00022764"/>
    </source>
</evidence>
<name>A0A7V2F4T8_UNCEI</name>
<keyword evidence="7" id="KW-0378">Hydrolase</keyword>
<dbReference type="Pfam" id="PF13180">
    <property type="entry name" value="PDZ_2"/>
    <property type="match status" value="1"/>
</dbReference>
<dbReference type="Gene3D" id="2.30.42.60">
    <property type="match status" value="1"/>
</dbReference>
<keyword evidence="8" id="KW-0720">Serine protease</keyword>
<feature type="binding site" evidence="10">
    <location>
        <begin position="243"/>
        <end position="245"/>
    </location>
    <ligand>
        <name>substrate</name>
    </ligand>
</feature>
<comment type="similarity">
    <text evidence="2">Belongs to the peptidase S1C family.</text>
</comment>
<dbReference type="CDD" id="cd10839">
    <property type="entry name" value="cpPDZ1_DegP-like"/>
    <property type="match status" value="1"/>
</dbReference>
<accession>A0A7V2F4T8</accession>
<evidence type="ECO:0000256" key="7">
    <source>
        <dbReference type="ARBA" id="ARBA00022801"/>
    </source>
</evidence>
<keyword evidence="6" id="KW-0574">Periplasm</keyword>
<keyword evidence="11" id="KW-0472">Membrane</keyword>
<comment type="caution">
    <text evidence="13">The sequence shown here is derived from an EMBL/GenBank/DDBJ whole genome shotgun (WGS) entry which is preliminary data.</text>
</comment>
<comment type="subcellular location">
    <subcellularLocation>
        <location evidence="1">Periplasm</location>
    </subcellularLocation>
</comment>
<feature type="binding site" evidence="10">
    <location>
        <position position="141"/>
    </location>
    <ligand>
        <name>substrate</name>
    </ligand>
</feature>
<evidence type="ECO:0000256" key="2">
    <source>
        <dbReference type="ARBA" id="ARBA00010541"/>
    </source>
</evidence>
<keyword evidence="11" id="KW-1133">Transmembrane helix</keyword>
<dbReference type="InterPro" id="IPR041489">
    <property type="entry name" value="PDZ_6"/>
</dbReference>
<keyword evidence="4" id="KW-0732">Signal</keyword>
<feature type="active site" description="Charge relay system" evidence="9">
    <location>
        <position position="141"/>
    </location>
</feature>
<dbReference type="Pfam" id="PF17820">
    <property type="entry name" value="PDZ_6"/>
    <property type="match status" value="1"/>
</dbReference>
<evidence type="ECO:0000313" key="13">
    <source>
        <dbReference type="EMBL" id="HER44116.1"/>
    </source>
</evidence>
<dbReference type="InterPro" id="IPR036034">
    <property type="entry name" value="PDZ_sf"/>
</dbReference>
<dbReference type="InterPro" id="IPR001478">
    <property type="entry name" value="PDZ"/>
</dbReference>
<gene>
    <name evidence="13" type="ORF">ENO08_06620</name>
</gene>
<dbReference type="EMBL" id="DSEC01000473">
    <property type="protein sequence ID" value="HER44116.1"/>
    <property type="molecule type" value="Genomic_DNA"/>
</dbReference>
<evidence type="ECO:0000259" key="12">
    <source>
        <dbReference type="PROSITE" id="PS50106"/>
    </source>
</evidence>
<dbReference type="Proteomes" id="UP000886069">
    <property type="component" value="Unassembled WGS sequence"/>
</dbReference>
<dbReference type="GO" id="GO:0006508">
    <property type="term" value="P:proteolysis"/>
    <property type="evidence" value="ECO:0007669"/>
    <property type="project" value="UniProtKB-KW"/>
</dbReference>
<dbReference type="Pfam" id="PF13365">
    <property type="entry name" value="Trypsin_2"/>
    <property type="match status" value="1"/>
</dbReference>
<keyword evidence="3" id="KW-0645">Protease</keyword>
<feature type="active site" description="Charge relay system" evidence="9">
    <location>
        <position position="171"/>
    </location>
</feature>
<dbReference type="GO" id="GO:0004252">
    <property type="term" value="F:serine-type endopeptidase activity"/>
    <property type="evidence" value="ECO:0007669"/>
    <property type="project" value="InterPro"/>
</dbReference>
<dbReference type="Gene3D" id="2.40.10.120">
    <property type="match status" value="1"/>
</dbReference>
<dbReference type="Gene3D" id="2.30.42.10">
    <property type="match status" value="1"/>
</dbReference>
<dbReference type="InterPro" id="IPR009003">
    <property type="entry name" value="Peptidase_S1_PA"/>
</dbReference>
<evidence type="ECO:0000256" key="8">
    <source>
        <dbReference type="ARBA" id="ARBA00022825"/>
    </source>
</evidence>
<feature type="transmembrane region" description="Helical" evidence="11">
    <location>
        <begin position="19"/>
        <end position="40"/>
    </location>
</feature>
<evidence type="ECO:0000256" key="10">
    <source>
        <dbReference type="PIRSR" id="PIRSR611782-2"/>
    </source>
</evidence>
<protein>
    <submittedName>
        <fullName evidence="13">DegQ family serine endoprotease</fullName>
    </submittedName>
</protein>
<feature type="non-terminal residue" evidence="13">
    <location>
        <position position="501"/>
    </location>
</feature>
<feature type="domain" description="PDZ" evidence="12">
    <location>
        <begin position="322"/>
        <end position="355"/>
    </location>
</feature>
<dbReference type="PANTHER" id="PTHR22939:SF129">
    <property type="entry name" value="SERINE PROTEASE HTRA2, MITOCHONDRIAL"/>
    <property type="match status" value="1"/>
</dbReference>
<evidence type="ECO:0000256" key="5">
    <source>
        <dbReference type="ARBA" id="ARBA00022737"/>
    </source>
</evidence>
<dbReference type="PROSITE" id="PS50106">
    <property type="entry name" value="PDZ"/>
    <property type="match status" value="2"/>
</dbReference>
<dbReference type="SUPFAM" id="SSF50494">
    <property type="entry name" value="Trypsin-like serine proteases"/>
    <property type="match status" value="1"/>
</dbReference>
<dbReference type="SMART" id="SM00228">
    <property type="entry name" value="PDZ"/>
    <property type="match status" value="2"/>
</dbReference>
<evidence type="ECO:0000256" key="3">
    <source>
        <dbReference type="ARBA" id="ARBA00022670"/>
    </source>
</evidence>
<reference evidence="13" key="1">
    <citation type="journal article" date="2020" name="mSystems">
        <title>Genome- and Community-Level Interaction Insights into Carbon Utilization and Element Cycling Functions of Hydrothermarchaeota in Hydrothermal Sediment.</title>
        <authorList>
            <person name="Zhou Z."/>
            <person name="Liu Y."/>
            <person name="Xu W."/>
            <person name="Pan J."/>
            <person name="Luo Z.H."/>
            <person name="Li M."/>
        </authorList>
    </citation>
    <scope>NUCLEOTIDE SEQUENCE [LARGE SCALE GENOMIC DNA]</scope>
    <source>
        <strain evidence="13">SpSt-1233</strain>
    </source>
</reference>
<dbReference type="NCBIfam" id="TIGR02037">
    <property type="entry name" value="degP_htrA_DO"/>
    <property type="match status" value="1"/>
</dbReference>
<keyword evidence="11" id="KW-0812">Transmembrane</keyword>
<dbReference type="AlphaFoldDB" id="A0A7V2F4T8"/>
<feature type="domain" description="PDZ" evidence="12">
    <location>
        <begin position="386"/>
        <end position="491"/>
    </location>
</feature>
<evidence type="ECO:0000256" key="9">
    <source>
        <dbReference type="PIRSR" id="PIRSR611782-1"/>
    </source>
</evidence>